<evidence type="ECO:0000313" key="2">
    <source>
        <dbReference type="Proteomes" id="UP001233999"/>
    </source>
</evidence>
<dbReference type="InterPro" id="IPR007577">
    <property type="entry name" value="GlycoTrfase_DXD_sugar-bd_CS"/>
</dbReference>
<dbReference type="InterPro" id="IPR029044">
    <property type="entry name" value="Nucleotide-diphossugar_trans"/>
</dbReference>
<dbReference type="EMBL" id="JASPKZ010006063">
    <property type="protein sequence ID" value="KAJ9587787.1"/>
    <property type="molecule type" value="Genomic_DNA"/>
</dbReference>
<dbReference type="AlphaFoldDB" id="A0AAD8EFH0"/>
<name>A0AAD8EFH0_DIPPU</name>
<dbReference type="SUPFAM" id="SSF53448">
    <property type="entry name" value="Nucleotide-diphospho-sugar transferases"/>
    <property type="match status" value="1"/>
</dbReference>
<accession>A0AAD8EFH0</accession>
<comment type="caution">
    <text evidence="1">The sequence shown here is derived from an EMBL/GenBank/DDBJ whole genome shotgun (WGS) entry which is preliminary data.</text>
</comment>
<evidence type="ECO:0000313" key="1">
    <source>
        <dbReference type="EMBL" id="KAJ9587787.1"/>
    </source>
</evidence>
<proteinExistence type="predicted"/>
<organism evidence="1 2">
    <name type="scientific">Diploptera punctata</name>
    <name type="common">Pacific beetle cockroach</name>
    <dbReference type="NCBI Taxonomy" id="6984"/>
    <lineage>
        <taxon>Eukaryota</taxon>
        <taxon>Metazoa</taxon>
        <taxon>Ecdysozoa</taxon>
        <taxon>Arthropoda</taxon>
        <taxon>Hexapoda</taxon>
        <taxon>Insecta</taxon>
        <taxon>Pterygota</taxon>
        <taxon>Neoptera</taxon>
        <taxon>Polyneoptera</taxon>
        <taxon>Dictyoptera</taxon>
        <taxon>Blattodea</taxon>
        <taxon>Blaberoidea</taxon>
        <taxon>Blaberidae</taxon>
        <taxon>Diplopterinae</taxon>
        <taxon>Diploptera</taxon>
    </lineage>
</organism>
<gene>
    <name evidence="1" type="ORF">L9F63_018770</name>
</gene>
<dbReference type="Pfam" id="PF04488">
    <property type="entry name" value="Gly_transf_sug"/>
    <property type="match status" value="1"/>
</dbReference>
<dbReference type="Proteomes" id="UP001233999">
    <property type="component" value="Unassembled WGS sequence"/>
</dbReference>
<sequence length="299" mass="35752">MIWGSTKRELPFESLHYPKYFFSSIQNSPFDNFNNETGVKTGEYIIPNIVHFLFLEDHTNLSYVDAVCILAAFKNQKPDKIYIHTNSNRLEGPHWEKLETTQGLNIELREVSFPTDTLRRNITNIWYSRDIIKIYILMEHGGIFLDNDCYLVRSLDCFRKFEMTIGLNDKGLMGTQTIVAHKDARFLKLWLESYGFLNDSELFCSDAGEVTLEILKQKPELVHSVKMLFGFDDLSQMLYRQSTWKEWRMYHTIHLRIRRRKHEDNWWNYYWWPEFNDNNMENYPMVFGEMARDVYGTVQ</sequence>
<keyword evidence="2" id="KW-1185">Reference proteome</keyword>
<dbReference type="PANTHER" id="PTHR46830">
    <property type="entry name" value="TRANSFERASE, PUTATIVE-RELATED"/>
    <property type="match status" value="1"/>
</dbReference>
<reference evidence="1" key="2">
    <citation type="submission" date="2023-05" db="EMBL/GenBank/DDBJ databases">
        <authorList>
            <person name="Fouks B."/>
        </authorList>
    </citation>
    <scope>NUCLEOTIDE SEQUENCE</scope>
    <source>
        <strain evidence="1">Stay&amp;Tobe</strain>
        <tissue evidence="1">Testes</tissue>
    </source>
</reference>
<reference evidence="1" key="1">
    <citation type="journal article" date="2023" name="IScience">
        <title>Live-bearing cockroach genome reveals convergent evolutionary mechanisms linked to viviparity in insects and beyond.</title>
        <authorList>
            <person name="Fouks B."/>
            <person name="Harrison M.C."/>
            <person name="Mikhailova A.A."/>
            <person name="Marchal E."/>
            <person name="English S."/>
            <person name="Carruthers M."/>
            <person name="Jennings E.C."/>
            <person name="Chiamaka E.L."/>
            <person name="Frigard R.A."/>
            <person name="Pippel M."/>
            <person name="Attardo G.M."/>
            <person name="Benoit J.B."/>
            <person name="Bornberg-Bauer E."/>
            <person name="Tobe S.S."/>
        </authorList>
    </citation>
    <scope>NUCLEOTIDE SEQUENCE</scope>
    <source>
        <strain evidence="1">Stay&amp;Tobe</strain>
    </source>
</reference>
<protein>
    <submittedName>
        <fullName evidence="1">Uncharacterized protein</fullName>
    </submittedName>
</protein>
<dbReference type="PANTHER" id="PTHR46830:SF1">
    <property type="entry name" value="ALPHA-1,4-N-ACETYLGLUCOSAMINYLTRANSFERASE"/>
    <property type="match status" value="1"/>
</dbReference>
<dbReference type="Gene3D" id="3.90.550.20">
    <property type="match status" value="1"/>
</dbReference>